<dbReference type="OrthoDB" id="2665147at2"/>
<evidence type="ECO:0000313" key="2">
    <source>
        <dbReference type="Proteomes" id="UP000273145"/>
    </source>
</evidence>
<reference evidence="1 2" key="1">
    <citation type="submission" date="2018-11" db="EMBL/GenBank/DDBJ databases">
        <title>Genome sequencing of Paenibacillus lentus DSM25539(T).</title>
        <authorList>
            <person name="Kook J.-K."/>
            <person name="Park S.-N."/>
            <person name="Lim Y.K."/>
        </authorList>
    </citation>
    <scope>NUCLEOTIDE SEQUENCE [LARGE SCALE GENOMIC DNA]</scope>
    <source>
        <strain evidence="1 2">DSM 25539</strain>
    </source>
</reference>
<name>A0A3S8RTK5_9BACL</name>
<dbReference type="Proteomes" id="UP000273145">
    <property type="component" value="Chromosome"/>
</dbReference>
<sequence>MYYIKEAKFRRMAEHNGRECAEIQVWPGAVGDPELFVYVARSQAGSENYEIIRMIRSDADLEVDWYDNSLHQAYAEVAEENFCDTGWPEPAEQRTNFKEQLLAYGDISEKLKERLSNGIGEDMSS</sequence>
<organism evidence="1 2">
    <name type="scientific">Paenibacillus lentus</name>
    <dbReference type="NCBI Taxonomy" id="1338368"/>
    <lineage>
        <taxon>Bacteria</taxon>
        <taxon>Bacillati</taxon>
        <taxon>Bacillota</taxon>
        <taxon>Bacilli</taxon>
        <taxon>Bacillales</taxon>
        <taxon>Paenibacillaceae</taxon>
        <taxon>Paenibacillus</taxon>
    </lineage>
</organism>
<dbReference type="AlphaFoldDB" id="A0A3S8RTK5"/>
<keyword evidence="2" id="KW-1185">Reference proteome</keyword>
<proteinExistence type="predicted"/>
<dbReference type="KEGG" id="plen:EIM92_09940"/>
<dbReference type="EMBL" id="CP034248">
    <property type="protein sequence ID" value="AZK46455.1"/>
    <property type="molecule type" value="Genomic_DNA"/>
</dbReference>
<dbReference type="RefSeq" id="WP_125082513.1">
    <property type="nucleotide sequence ID" value="NZ_CP034248.1"/>
</dbReference>
<accession>A0A3S8RTK5</accession>
<gene>
    <name evidence="1" type="ORF">EIM92_09940</name>
</gene>
<evidence type="ECO:0000313" key="1">
    <source>
        <dbReference type="EMBL" id="AZK46455.1"/>
    </source>
</evidence>
<protein>
    <submittedName>
        <fullName evidence="1">Uncharacterized protein</fullName>
    </submittedName>
</protein>